<dbReference type="SUPFAM" id="SSF52821">
    <property type="entry name" value="Rhodanese/Cell cycle control phosphatase"/>
    <property type="match status" value="1"/>
</dbReference>
<gene>
    <name evidence="2" type="ORF">GIB67_036763</name>
</gene>
<dbReference type="AlphaFoldDB" id="A0A7J7LWV5"/>
<evidence type="ECO:0000313" key="2">
    <source>
        <dbReference type="EMBL" id="KAF6147044.1"/>
    </source>
</evidence>
<proteinExistence type="predicted"/>
<dbReference type="InterPro" id="IPR044614">
    <property type="entry name" value="STR10"/>
</dbReference>
<dbReference type="EMBL" id="JACGCM010001948">
    <property type="protein sequence ID" value="KAF6147044.1"/>
    <property type="molecule type" value="Genomic_DNA"/>
</dbReference>
<organism evidence="2 3">
    <name type="scientific">Kingdonia uniflora</name>
    <dbReference type="NCBI Taxonomy" id="39325"/>
    <lineage>
        <taxon>Eukaryota</taxon>
        <taxon>Viridiplantae</taxon>
        <taxon>Streptophyta</taxon>
        <taxon>Embryophyta</taxon>
        <taxon>Tracheophyta</taxon>
        <taxon>Spermatophyta</taxon>
        <taxon>Magnoliopsida</taxon>
        <taxon>Ranunculales</taxon>
        <taxon>Circaeasteraceae</taxon>
        <taxon>Kingdonia</taxon>
    </lineage>
</organism>
<dbReference type="OrthoDB" id="566238at2759"/>
<dbReference type="PANTHER" id="PTHR45510">
    <property type="entry name" value="RHODANESE-LIKE DOMAIN-CONTAINING PROTEIN 10"/>
    <property type="match status" value="1"/>
</dbReference>
<name>A0A7J7LWV5_9MAGN</name>
<comment type="caution">
    <text evidence="2">The sequence shown here is derived from an EMBL/GenBank/DDBJ whole genome shotgun (WGS) entry which is preliminary data.</text>
</comment>
<dbReference type="GO" id="GO:0009507">
    <property type="term" value="C:chloroplast"/>
    <property type="evidence" value="ECO:0007669"/>
    <property type="project" value="TreeGrafter"/>
</dbReference>
<protein>
    <recommendedName>
        <fullName evidence="1">Rhodanese domain-containing protein</fullName>
    </recommendedName>
</protein>
<dbReference type="PROSITE" id="PS50206">
    <property type="entry name" value="RHODANESE_3"/>
    <property type="match status" value="1"/>
</dbReference>
<dbReference type="SMART" id="SM00450">
    <property type="entry name" value="RHOD"/>
    <property type="match status" value="1"/>
</dbReference>
<dbReference type="InterPro" id="IPR036873">
    <property type="entry name" value="Rhodanese-like_dom_sf"/>
</dbReference>
<dbReference type="Gene3D" id="3.40.250.10">
    <property type="entry name" value="Rhodanese-like domain"/>
    <property type="match status" value="1"/>
</dbReference>
<reference evidence="2 3" key="1">
    <citation type="journal article" date="2020" name="IScience">
        <title>Genome Sequencing of the Endangered Kingdonia uniflora (Circaeasteraceae, Ranunculales) Reveals Potential Mechanisms of Evolutionary Specialization.</title>
        <authorList>
            <person name="Sun Y."/>
            <person name="Deng T."/>
            <person name="Zhang A."/>
            <person name="Moore M.J."/>
            <person name="Landis J.B."/>
            <person name="Lin N."/>
            <person name="Zhang H."/>
            <person name="Zhang X."/>
            <person name="Huang J."/>
            <person name="Zhang X."/>
            <person name="Sun H."/>
            <person name="Wang H."/>
        </authorList>
    </citation>
    <scope>NUCLEOTIDE SEQUENCE [LARGE SCALE GENOMIC DNA]</scope>
    <source>
        <strain evidence="2">TB1705</strain>
        <tissue evidence="2">Leaf</tissue>
    </source>
</reference>
<dbReference type="PANTHER" id="PTHR45510:SF1">
    <property type="entry name" value="RHODANESE-LIKE DOMAIN-CONTAINING PROTEIN 10"/>
    <property type="match status" value="1"/>
</dbReference>
<sequence>MAICVHHQLYTTSLNLNRDKKRKPPHSIAKPCRTRLFISAAVTNTPSARELVQSGVVQAIPAKEANSAMNNEGYVLLDIRPMWEREKAYVTGSLHIPLFVKDEDNGPITWLKKWVHLGYIGLWTGAKFTTFNLNFLKEVETSVPDKKTKLLVACGEGLRSLMAVTRLHKEGYQNIGWLAGGFNRAEDHDFPSIEGVEKLQYAAIGGASYYLLQLLVFLQVVGKKS</sequence>
<feature type="domain" description="Rhodanese" evidence="1">
    <location>
        <begin position="70"/>
        <end position="194"/>
    </location>
</feature>
<dbReference type="Proteomes" id="UP000541444">
    <property type="component" value="Unassembled WGS sequence"/>
</dbReference>
<dbReference type="InterPro" id="IPR001763">
    <property type="entry name" value="Rhodanese-like_dom"/>
</dbReference>
<evidence type="ECO:0000259" key="1">
    <source>
        <dbReference type="PROSITE" id="PS50206"/>
    </source>
</evidence>
<accession>A0A7J7LWV5</accession>
<dbReference type="FunFam" id="3.40.250.10:FF:000047">
    <property type="entry name" value="Rhodanese-like domain-containing protein 10"/>
    <property type="match status" value="1"/>
</dbReference>
<dbReference type="Pfam" id="PF00581">
    <property type="entry name" value="Rhodanese"/>
    <property type="match status" value="1"/>
</dbReference>
<dbReference type="CDD" id="cd00158">
    <property type="entry name" value="RHOD"/>
    <property type="match status" value="1"/>
</dbReference>
<keyword evidence="3" id="KW-1185">Reference proteome</keyword>
<evidence type="ECO:0000313" key="3">
    <source>
        <dbReference type="Proteomes" id="UP000541444"/>
    </source>
</evidence>